<name>A0A443S3F4_9ACAR</name>
<dbReference type="FunFam" id="2.10.25.10:FF:000098">
    <property type="entry name" value="Integrin beta"/>
    <property type="match status" value="1"/>
</dbReference>
<evidence type="ECO:0000256" key="12">
    <source>
        <dbReference type="ARBA" id="ARBA00023157"/>
    </source>
</evidence>
<dbReference type="GO" id="GO:0008305">
    <property type="term" value="C:integrin complex"/>
    <property type="evidence" value="ECO:0007669"/>
    <property type="project" value="TreeGrafter"/>
</dbReference>
<evidence type="ECO:0000313" key="18">
    <source>
        <dbReference type="EMBL" id="RWS22001.1"/>
    </source>
</evidence>
<dbReference type="SUPFAM" id="SSF69179">
    <property type="entry name" value="Integrin domains"/>
    <property type="match status" value="1"/>
</dbReference>
<feature type="transmembrane region" description="Helical" evidence="15">
    <location>
        <begin position="478"/>
        <end position="502"/>
    </location>
</feature>
<keyword evidence="4" id="KW-0245">EGF-like domain</keyword>
<evidence type="ECO:0000256" key="1">
    <source>
        <dbReference type="ARBA" id="ARBA00004251"/>
    </source>
</evidence>
<dbReference type="Gene3D" id="3.40.50.410">
    <property type="entry name" value="von Willebrand factor, type A domain"/>
    <property type="match status" value="1"/>
</dbReference>
<evidence type="ECO:0000256" key="5">
    <source>
        <dbReference type="ARBA" id="ARBA00022692"/>
    </source>
</evidence>
<sequence>MQAIVCKQKIGWRNQSTKLLVIATDASFHYAGDGRLAGILKPNDEQCHLDANNYYSESNTQDYPSINQISMIALLNTVNLIFAVTPEKKVLYGRLSKVIENSNVATLAKDSSNVVQIIKDSYKQVTSSIELTELGLSGDSNIIITYKTACTSGNTKKEGKACGNIHTGDTIEFDVTIALTYCPPRAVKRNQTIRIKPLTLNDEIVIDLQIVCDCECEKAWNQELNSAKCNSGKGTYECGICSCNKNYVGKQCECEVNSGKTNNERSCYKGNDTKPCSGNGNCRCGKCLCREYSKGEKYYGKYCQCDRTGCKRSFNDVCGGKSRGVCNCGKCECNSNWKGDACECSQNTESCIDPISGSICAGHGTCQCAKCKCDVQADGDSFIGTWCEDCRTCAGKCNNYVDDVRRAVNAKSDVKSFNFNYTIVITDNVKAANDEKLCEFFDENQCKYTFKYKYEDALSASKDTVITIRRKKECPEKISIAITSIKIISGILLVGILTVVLWKIITHCHDKREFERFEKEIQNANWEANQNPIFKPSTAQFENPTFGRTSVYK</sequence>
<evidence type="ECO:0000256" key="3">
    <source>
        <dbReference type="ARBA" id="ARBA00022475"/>
    </source>
</evidence>
<keyword evidence="12" id="KW-1015">Disulfide bond</keyword>
<dbReference type="OrthoDB" id="410592at2759"/>
<evidence type="ECO:0000256" key="15">
    <source>
        <dbReference type="SAM" id="Phobius"/>
    </source>
</evidence>
<dbReference type="Pfam" id="PF18372">
    <property type="entry name" value="I-EGF_1"/>
    <property type="match status" value="1"/>
</dbReference>
<keyword evidence="7" id="KW-0677">Repeat</keyword>
<evidence type="ECO:0000256" key="4">
    <source>
        <dbReference type="ARBA" id="ARBA00022536"/>
    </source>
</evidence>
<evidence type="ECO:0000256" key="2">
    <source>
        <dbReference type="ARBA" id="ARBA00007449"/>
    </source>
</evidence>
<dbReference type="VEuPathDB" id="VectorBase:LDEU010039"/>
<dbReference type="PANTHER" id="PTHR10082">
    <property type="entry name" value="INTEGRIN BETA SUBUNIT"/>
    <property type="match status" value="1"/>
</dbReference>
<feature type="domain" description="Integrin beta subunit VWA" evidence="16">
    <location>
        <begin position="1"/>
        <end position="214"/>
    </location>
</feature>
<keyword evidence="6" id="KW-0732">Signal</keyword>
<dbReference type="PROSITE" id="PS00243">
    <property type="entry name" value="I_EGF_1"/>
    <property type="match status" value="2"/>
</dbReference>
<dbReference type="GO" id="GO:0016477">
    <property type="term" value="P:cell migration"/>
    <property type="evidence" value="ECO:0007669"/>
    <property type="project" value="TreeGrafter"/>
</dbReference>
<dbReference type="PANTHER" id="PTHR10082:SF60">
    <property type="entry name" value="INTEGRIN BETA-PS"/>
    <property type="match status" value="1"/>
</dbReference>
<evidence type="ECO:0000256" key="9">
    <source>
        <dbReference type="ARBA" id="ARBA00022989"/>
    </source>
</evidence>
<evidence type="ECO:0000256" key="10">
    <source>
        <dbReference type="ARBA" id="ARBA00023037"/>
    </source>
</evidence>
<proteinExistence type="inferred from homology"/>
<evidence type="ECO:0000259" key="16">
    <source>
        <dbReference type="SMART" id="SM00187"/>
    </source>
</evidence>
<dbReference type="EMBL" id="NCKV01010106">
    <property type="protein sequence ID" value="RWS22001.1"/>
    <property type="molecule type" value="Genomic_DNA"/>
</dbReference>
<dbReference type="GO" id="GO:0007229">
    <property type="term" value="P:integrin-mediated signaling pathway"/>
    <property type="evidence" value="ECO:0007669"/>
    <property type="project" value="UniProtKB-KW"/>
</dbReference>
<keyword evidence="11 15" id="KW-0472">Membrane</keyword>
<dbReference type="GO" id="GO:0009986">
    <property type="term" value="C:cell surface"/>
    <property type="evidence" value="ECO:0007669"/>
    <property type="project" value="TreeGrafter"/>
</dbReference>
<dbReference type="GO" id="GO:0033627">
    <property type="term" value="P:cell adhesion mediated by integrin"/>
    <property type="evidence" value="ECO:0007669"/>
    <property type="project" value="TreeGrafter"/>
</dbReference>
<dbReference type="Pfam" id="PF00362">
    <property type="entry name" value="Integrin_beta"/>
    <property type="match status" value="1"/>
</dbReference>
<evidence type="ECO:0000256" key="11">
    <source>
        <dbReference type="ARBA" id="ARBA00023136"/>
    </source>
</evidence>
<protein>
    <recommendedName>
        <fullName evidence="14">Integrin beta</fullName>
    </recommendedName>
</protein>
<comment type="subcellular location">
    <subcellularLocation>
        <location evidence="1 14">Cell membrane</location>
        <topology evidence="1 14">Single-pass type I membrane protein</topology>
    </subcellularLocation>
</comment>
<keyword evidence="19" id="KW-1185">Reference proteome</keyword>
<dbReference type="InterPro" id="IPR057243">
    <property type="entry name" value="Integrin_I-EGF_CS"/>
</dbReference>
<comment type="caution">
    <text evidence="18">The sequence shown here is derived from an EMBL/GenBank/DDBJ whole genome shotgun (WGS) entry which is preliminary data.</text>
</comment>
<dbReference type="Pfam" id="PF08725">
    <property type="entry name" value="Integrin_b_cyt"/>
    <property type="match status" value="1"/>
</dbReference>
<dbReference type="InterPro" id="IPR057073">
    <property type="entry name" value="EGF_integrin_2"/>
</dbReference>
<evidence type="ECO:0000256" key="7">
    <source>
        <dbReference type="ARBA" id="ARBA00022737"/>
    </source>
</evidence>
<dbReference type="SMART" id="SM00187">
    <property type="entry name" value="INB"/>
    <property type="match status" value="1"/>
</dbReference>
<keyword evidence="13" id="KW-0325">Glycoprotein</keyword>
<gene>
    <name evidence="18" type="ORF">B4U80_04302</name>
</gene>
<dbReference type="SMART" id="SM01241">
    <property type="entry name" value="Integrin_b_cyt"/>
    <property type="match status" value="1"/>
</dbReference>
<dbReference type="Gene3D" id="1.20.5.100">
    <property type="entry name" value="Cytochrome c1, transmembrane anchor, C-terminal"/>
    <property type="match status" value="1"/>
</dbReference>
<dbReference type="InterPro" id="IPR002369">
    <property type="entry name" value="Integrin_bsu_VWA"/>
</dbReference>
<comment type="similarity">
    <text evidence="2 14">Belongs to the integrin beta chain family.</text>
</comment>
<keyword evidence="8 14" id="KW-0130">Cell adhesion</keyword>
<dbReference type="GO" id="GO:0007157">
    <property type="term" value="P:heterophilic cell-cell adhesion via plasma membrane cell adhesion molecules"/>
    <property type="evidence" value="ECO:0007669"/>
    <property type="project" value="UniProtKB-ARBA"/>
</dbReference>
<dbReference type="PRINTS" id="PR01186">
    <property type="entry name" value="INTEGRINB"/>
</dbReference>
<evidence type="ECO:0000256" key="6">
    <source>
        <dbReference type="ARBA" id="ARBA00022729"/>
    </source>
</evidence>
<evidence type="ECO:0000256" key="8">
    <source>
        <dbReference type="ARBA" id="ARBA00022889"/>
    </source>
</evidence>
<keyword evidence="9 15" id="KW-1133">Transmembrane helix</keyword>
<keyword evidence="3" id="KW-1003">Cell membrane</keyword>
<dbReference type="FunFam" id="2.10.25.10:FF:000075">
    <property type="entry name" value="Integrin beta"/>
    <property type="match status" value="1"/>
</dbReference>
<dbReference type="Pfam" id="PF23105">
    <property type="entry name" value="EGF_integrin"/>
    <property type="match status" value="1"/>
</dbReference>
<evidence type="ECO:0000256" key="13">
    <source>
        <dbReference type="ARBA" id="ARBA00023180"/>
    </source>
</evidence>
<evidence type="ECO:0000313" key="19">
    <source>
        <dbReference type="Proteomes" id="UP000288716"/>
    </source>
</evidence>
<keyword evidence="5 14" id="KW-0812">Transmembrane</keyword>
<accession>A0A443S3F4</accession>
<dbReference type="GO" id="GO:0005925">
    <property type="term" value="C:focal adhesion"/>
    <property type="evidence" value="ECO:0007669"/>
    <property type="project" value="TreeGrafter"/>
</dbReference>
<dbReference type="Gene3D" id="2.10.25.10">
    <property type="entry name" value="Laminin"/>
    <property type="match status" value="4"/>
</dbReference>
<dbReference type="InterPro" id="IPR014836">
    <property type="entry name" value="Integrin_bsu_cyt_dom"/>
</dbReference>
<feature type="domain" description="Integrin beta subunit cytoplasmic" evidence="17">
    <location>
        <begin position="503"/>
        <end position="549"/>
    </location>
</feature>
<dbReference type="GO" id="GO:0005178">
    <property type="term" value="F:integrin binding"/>
    <property type="evidence" value="ECO:0007669"/>
    <property type="project" value="TreeGrafter"/>
</dbReference>
<dbReference type="InterPro" id="IPR015812">
    <property type="entry name" value="Integrin_bsu"/>
</dbReference>
<reference evidence="18 19" key="1">
    <citation type="journal article" date="2018" name="Gigascience">
        <title>Genomes of trombidid mites reveal novel predicted allergens and laterally-transferred genes associated with secondary metabolism.</title>
        <authorList>
            <person name="Dong X."/>
            <person name="Chaisiri K."/>
            <person name="Xia D."/>
            <person name="Armstrong S.D."/>
            <person name="Fang Y."/>
            <person name="Donnelly M.J."/>
            <person name="Kadowaki T."/>
            <person name="McGarry J.W."/>
            <person name="Darby A.C."/>
            <person name="Makepeace B.L."/>
        </authorList>
    </citation>
    <scope>NUCLEOTIDE SEQUENCE [LARGE SCALE GENOMIC DNA]</scope>
    <source>
        <strain evidence="18">UoL-UT</strain>
    </source>
</reference>
<dbReference type="GO" id="GO:0007160">
    <property type="term" value="P:cell-matrix adhesion"/>
    <property type="evidence" value="ECO:0007669"/>
    <property type="project" value="TreeGrafter"/>
</dbReference>
<dbReference type="InterPro" id="IPR036465">
    <property type="entry name" value="vWFA_dom_sf"/>
</dbReference>
<dbReference type="InterPro" id="IPR032695">
    <property type="entry name" value="Integrin_dom_sf"/>
</dbReference>
<evidence type="ECO:0000256" key="14">
    <source>
        <dbReference type="RuleBase" id="RU000633"/>
    </source>
</evidence>
<dbReference type="SUPFAM" id="SSF57196">
    <property type="entry name" value="EGF/Laminin"/>
    <property type="match status" value="1"/>
</dbReference>
<dbReference type="STRING" id="299467.A0A443S3F4"/>
<dbReference type="InterPro" id="IPR040622">
    <property type="entry name" value="EGF_integrin_1"/>
</dbReference>
<evidence type="ECO:0000259" key="17">
    <source>
        <dbReference type="SMART" id="SM01241"/>
    </source>
</evidence>
<keyword evidence="10 14" id="KW-0401">Integrin</keyword>
<dbReference type="Proteomes" id="UP000288716">
    <property type="component" value="Unassembled WGS sequence"/>
</dbReference>
<organism evidence="18 19">
    <name type="scientific">Leptotrombidium deliense</name>
    <dbReference type="NCBI Taxonomy" id="299467"/>
    <lineage>
        <taxon>Eukaryota</taxon>
        <taxon>Metazoa</taxon>
        <taxon>Ecdysozoa</taxon>
        <taxon>Arthropoda</taxon>
        <taxon>Chelicerata</taxon>
        <taxon>Arachnida</taxon>
        <taxon>Acari</taxon>
        <taxon>Acariformes</taxon>
        <taxon>Trombidiformes</taxon>
        <taxon>Prostigmata</taxon>
        <taxon>Anystina</taxon>
        <taxon>Parasitengona</taxon>
        <taxon>Trombiculoidea</taxon>
        <taxon>Trombiculidae</taxon>
        <taxon>Leptotrombidium</taxon>
    </lineage>
</organism>
<dbReference type="AlphaFoldDB" id="A0A443S3F4"/>
<dbReference type="Gene3D" id="2.60.40.1510">
    <property type="entry name" value="ntegrin, alpha v. Chain A, domain 3"/>
    <property type="match status" value="1"/>
</dbReference>
<dbReference type="SUPFAM" id="SSF53300">
    <property type="entry name" value="vWA-like"/>
    <property type="match status" value="1"/>
</dbReference>